<accession>A0A1G2DGE0</accession>
<proteinExistence type="predicted"/>
<dbReference type="STRING" id="1798664.A3C93_05820"/>
<dbReference type="AlphaFoldDB" id="A0A1G2DGE0"/>
<comment type="caution">
    <text evidence="1">The sequence shown here is derived from an EMBL/GenBank/DDBJ whole genome shotgun (WGS) entry which is preliminary data.</text>
</comment>
<name>A0A1G2DGE0_9BACT</name>
<organism evidence="1 2">
    <name type="scientific">Candidatus Lloydbacteria bacterium RIFCSPHIGHO2_02_FULL_54_17</name>
    <dbReference type="NCBI Taxonomy" id="1798664"/>
    <lineage>
        <taxon>Bacteria</taxon>
        <taxon>Candidatus Lloydiibacteriota</taxon>
    </lineage>
</organism>
<reference evidence="1 2" key="1">
    <citation type="journal article" date="2016" name="Nat. Commun.">
        <title>Thousands of microbial genomes shed light on interconnected biogeochemical processes in an aquifer system.</title>
        <authorList>
            <person name="Anantharaman K."/>
            <person name="Brown C.T."/>
            <person name="Hug L.A."/>
            <person name="Sharon I."/>
            <person name="Castelle C.J."/>
            <person name="Probst A.J."/>
            <person name="Thomas B.C."/>
            <person name="Singh A."/>
            <person name="Wilkins M.J."/>
            <person name="Karaoz U."/>
            <person name="Brodie E.L."/>
            <person name="Williams K.H."/>
            <person name="Hubbard S.S."/>
            <person name="Banfield J.F."/>
        </authorList>
    </citation>
    <scope>NUCLEOTIDE SEQUENCE [LARGE SCALE GENOMIC DNA]</scope>
</reference>
<evidence type="ECO:0000313" key="1">
    <source>
        <dbReference type="EMBL" id="OGZ11930.1"/>
    </source>
</evidence>
<evidence type="ECO:0000313" key="2">
    <source>
        <dbReference type="Proteomes" id="UP000178636"/>
    </source>
</evidence>
<sequence>MSDVFSVSNELRSLWARFKDADTTRALHVWGWELVKKINLDLSAPVEFVDLVLAKCSARPIVLSGQGFSIVMLATPEAREAFRARLVECGMFLEAMRLAEMMKRPLSRDEVVALGRQHLESLDSLEVEQFLVCALRTDGMQELDLRRISKQFGVEVEHIVL</sequence>
<gene>
    <name evidence="1" type="ORF">A3C93_05820</name>
</gene>
<dbReference type="Proteomes" id="UP000178636">
    <property type="component" value="Unassembled WGS sequence"/>
</dbReference>
<dbReference type="EMBL" id="MHLO01000027">
    <property type="protein sequence ID" value="OGZ11930.1"/>
    <property type="molecule type" value="Genomic_DNA"/>
</dbReference>
<protein>
    <submittedName>
        <fullName evidence="1">Uncharacterized protein</fullName>
    </submittedName>
</protein>